<evidence type="ECO:0000256" key="10">
    <source>
        <dbReference type="SAM" id="Phobius"/>
    </source>
</evidence>
<dbReference type="InterPro" id="IPR003439">
    <property type="entry name" value="ABC_transporter-like_ATP-bd"/>
</dbReference>
<dbReference type="PANTHER" id="PTHR43394:SF1">
    <property type="entry name" value="ATP-BINDING CASSETTE SUB-FAMILY B MEMBER 10, MITOCHONDRIAL"/>
    <property type="match status" value="1"/>
</dbReference>
<evidence type="ECO:0000256" key="8">
    <source>
        <dbReference type="ARBA" id="ARBA00022989"/>
    </source>
</evidence>
<dbReference type="PANTHER" id="PTHR43394">
    <property type="entry name" value="ATP-DEPENDENT PERMEASE MDL1, MITOCHONDRIAL"/>
    <property type="match status" value="1"/>
</dbReference>
<name>A0AAI8CED3_9FLAO</name>
<feature type="domain" description="ABC transporter" evidence="11">
    <location>
        <begin position="496"/>
        <end position="732"/>
    </location>
</feature>
<dbReference type="SUPFAM" id="SSF90123">
    <property type="entry name" value="ABC transporter transmembrane region"/>
    <property type="match status" value="1"/>
</dbReference>
<feature type="domain" description="Peptidase C39" evidence="13">
    <location>
        <begin position="14"/>
        <end position="137"/>
    </location>
</feature>
<keyword evidence="7" id="KW-0067">ATP-binding</keyword>
<gene>
    <name evidence="14" type="ORF">UN65_03395</name>
</gene>
<feature type="transmembrane region" description="Helical" evidence="10">
    <location>
        <begin position="291"/>
        <end position="313"/>
    </location>
</feature>
<evidence type="ECO:0000256" key="1">
    <source>
        <dbReference type="ARBA" id="ARBA00004651"/>
    </source>
</evidence>
<keyword evidence="2" id="KW-0813">Transport</keyword>
<feature type="transmembrane region" description="Helical" evidence="10">
    <location>
        <begin position="181"/>
        <end position="202"/>
    </location>
</feature>
<dbReference type="Pfam" id="PF00005">
    <property type="entry name" value="ABC_tran"/>
    <property type="match status" value="1"/>
</dbReference>
<evidence type="ECO:0000259" key="12">
    <source>
        <dbReference type="PROSITE" id="PS50929"/>
    </source>
</evidence>
<feature type="transmembrane region" description="Helical" evidence="10">
    <location>
        <begin position="217"/>
        <end position="243"/>
    </location>
</feature>
<dbReference type="InterPro" id="IPR003593">
    <property type="entry name" value="AAA+_ATPase"/>
</dbReference>
<dbReference type="Pfam" id="PF03412">
    <property type="entry name" value="Peptidase_C39"/>
    <property type="match status" value="1"/>
</dbReference>
<dbReference type="GO" id="GO:0015421">
    <property type="term" value="F:ABC-type oligopeptide transporter activity"/>
    <property type="evidence" value="ECO:0007669"/>
    <property type="project" value="TreeGrafter"/>
</dbReference>
<dbReference type="InterPro" id="IPR027417">
    <property type="entry name" value="P-loop_NTPase"/>
</dbReference>
<dbReference type="InterPro" id="IPR017871">
    <property type="entry name" value="ABC_transporter-like_CS"/>
</dbReference>
<evidence type="ECO:0000256" key="5">
    <source>
        <dbReference type="ARBA" id="ARBA00022741"/>
    </source>
</evidence>
<dbReference type="GO" id="GO:0005524">
    <property type="term" value="F:ATP binding"/>
    <property type="evidence" value="ECO:0007669"/>
    <property type="project" value="UniProtKB-KW"/>
</dbReference>
<reference evidence="15" key="1">
    <citation type="submission" date="2016-03" db="EMBL/GenBank/DDBJ databases">
        <title>Flavobacterium columnare strain B185, complete genome.</title>
        <authorList>
            <person name="Sundberg L.-R."/>
            <person name="Papponen P."/>
            <person name="Laanto E."/>
        </authorList>
    </citation>
    <scope>NUCLEOTIDE SEQUENCE [LARGE SCALE GENOMIC DNA]</scope>
    <source>
        <strain evidence="15">B185</strain>
    </source>
</reference>
<dbReference type="InterPro" id="IPR039421">
    <property type="entry name" value="Type_1_exporter"/>
</dbReference>
<evidence type="ECO:0000256" key="3">
    <source>
        <dbReference type="ARBA" id="ARBA00022475"/>
    </source>
</evidence>
<dbReference type="EMBL" id="CP010992">
    <property type="protein sequence ID" value="AMO19514.1"/>
    <property type="molecule type" value="Genomic_DNA"/>
</dbReference>
<dbReference type="PROSITE" id="PS50893">
    <property type="entry name" value="ABC_TRANSPORTER_2"/>
    <property type="match status" value="1"/>
</dbReference>
<evidence type="ECO:0000259" key="13">
    <source>
        <dbReference type="PROSITE" id="PS50990"/>
    </source>
</evidence>
<evidence type="ECO:0000256" key="7">
    <source>
        <dbReference type="ARBA" id="ARBA00022840"/>
    </source>
</evidence>
<dbReference type="RefSeq" id="WP_138424989.1">
    <property type="nucleotide sequence ID" value="NZ_CP010992.1"/>
</dbReference>
<dbReference type="PROSITE" id="PS50990">
    <property type="entry name" value="PEPTIDASE_C39"/>
    <property type="match status" value="1"/>
</dbReference>
<dbReference type="InterPro" id="IPR036640">
    <property type="entry name" value="ABC1_TM_sf"/>
</dbReference>
<evidence type="ECO:0000256" key="6">
    <source>
        <dbReference type="ARBA" id="ARBA00022801"/>
    </source>
</evidence>
<accession>A0AAI8CED3</accession>
<dbReference type="Gene3D" id="1.20.1560.10">
    <property type="entry name" value="ABC transporter type 1, transmembrane domain"/>
    <property type="match status" value="1"/>
</dbReference>
<dbReference type="InterPro" id="IPR005074">
    <property type="entry name" value="Peptidase_C39"/>
</dbReference>
<dbReference type="GO" id="GO:0008233">
    <property type="term" value="F:peptidase activity"/>
    <property type="evidence" value="ECO:0007669"/>
    <property type="project" value="InterPro"/>
</dbReference>
<dbReference type="GO" id="GO:0006508">
    <property type="term" value="P:proteolysis"/>
    <property type="evidence" value="ECO:0007669"/>
    <property type="project" value="InterPro"/>
</dbReference>
<dbReference type="Gene3D" id="3.90.70.10">
    <property type="entry name" value="Cysteine proteinases"/>
    <property type="match status" value="1"/>
</dbReference>
<feature type="transmembrane region" description="Helical" evidence="10">
    <location>
        <begin position="319"/>
        <end position="339"/>
    </location>
</feature>
<organism evidence="14 15">
    <name type="scientific">Flavobacterium columnare</name>
    <dbReference type="NCBI Taxonomy" id="996"/>
    <lineage>
        <taxon>Bacteria</taxon>
        <taxon>Pseudomonadati</taxon>
        <taxon>Bacteroidota</taxon>
        <taxon>Flavobacteriia</taxon>
        <taxon>Flavobacteriales</taxon>
        <taxon>Flavobacteriaceae</taxon>
        <taxon>Flavobacterium</taxon>
    </lineage>
</organism>
<evidence type="ECO:0000256" key="4">
    <source>
        <dbReference type="ARBA" id="ARBA00022692"/>
    </source>
</evidence>
<comment type="subcellular location">
    <subcellularLocation>
        <location evidence="1">Cell membrane</location>
        <topology evidence="1">Multi-pass membrane protein</topology>
    </subcellularLocation>
</comment>
<dbReference type="FunFam" id="3.40.50.300:FF:000299">
    <property type="entry name" value="ABC transporter ATP-binding protein/permease"/>
    <property type="match status" value="1"/>
</dbReference>
<protein>
    <submittedName>
        <fullName evidence="14">Peptidase domain-containing ABC transporter</fullName>
    </submittedName>
</protein>
<keyword evidence="9 10" id="KW-0472">Membrane</keyword>
<feature type="transmembrane region" description="Helical" evidence="10">
    <location>
        <begin position="417"/>
        <end position="444"/>
    </location>
</feature>
<dbReference type="GO" id="GO:0016887">
    <property type="term" value="F:ATP hydrolysis activity"/>
    <property type="evidence" value="ECO:0007669"/>
    <property type="project" value="InterPro"/>
</dbReference>
<evidence type="ECO:0000313" key="15">
    <source>
        <dbReference type="Proteomes" id="UP000304840"/>
    </source>
</evidence>
<dbReference type="SUPFAM" id="SSF52540">
    <property type="entry name" value="P-loop containing nucleoside triphosphate hydrolases"/>
    <property type="match status" value="1"/>
</dbReference>
<proteinExistence type="predicted"/>
<reference evidence="14 15" key="2">
    <citation type="submission" date="2019-05" db="EMBL/GenBank/DDBJ databases">
        <authorList>
            <person name="Ravantti J.J."/>
        </authorList>
    </citation>
    <scope>NUCLEOTIDE SEQUENCE [LARGE SCALE GENOMIC DNA]</scope>
    <source>
        <strain evidence="14 15">B185</strain>
    </source>
</reference>
<dbReference type="Gene3D" id="3.40.50.300">
    <property type="entry name" value="P-loop containing nucleotide triphosphate hydrolases"/>
    <property type="match status" value="1"/>
</dbReference>
<sequence length="738" mass="84684">MLRYKKPKVTFYNQLESTDCGTACLAMIISYHGKKVSLSQVKEQFELTRIGVSIQDIIQVASNIGFQTVALKLTQEQLEEIPLPSILYWKQEHFVVLEKIIHKKGETLYYILDPGYGKIILERNIFAKEWQGNNEKGVGIVFQETENFKKFKWQEEIKKELLKSPSFTTAYSFLKNNKWKYVSSIILLIISLITSFFIPFTFQKVIDSGIVLKDIHVVYYFLAAQLVLFISSFISDFLSTLLLTKINYQLSILLKENLLLKLMRLPIRFFDTRLNTETLQRIQDQNKIQNFITWKGIDFTLSIFNIFIFSGLLCYFNPIIFSIYITISVLSIVWVVFFLRKRAMLEYAMFLGQSENSNGIYEFIMNMPEIKINHAQYKIVNKILNVQKKLNKLELRNLFLNMYQNIGVEFLSKFKEIIAIAICSYFIIKGQMTLGTLLSISYVIGQLTNPIQNFVIFVRDTQDATIANKRISEIYDNKEEDNKTKTNIEKTTFHTINIQEVSFKYPGNFNPFVLENLSFSIPKNSITAIVGASGSGKTSLLKLLLSYYPPTKGNIQLDTLDLQEASANHWRKKCGIVLQDGKIFSGTIAENIAIADEIIDEDKLINAAKTANILELIKVLPMGFNTKIGNSGIELSGGQKQRILIARAVYKNPDFIFFDEATSALDAENEKIIHDNLQEFFKGKTVVIIAHRLSTVKNADQIIVLKQGQIVEKGKHQELVDKKEDYFNLVKNQLELGN</sequence>
<evidence type="ECO:0000256" key="9">
    <source>
        <dbReference type="ARBA" id="ARBA00023136"/>
    </source>
</evidence>
<dbReference type="GO" id="GO:0005886">
    <property type="term" value="C:plasma membrane"/>
    <property type="evidence" value="ECO:0007669"/>
    <property type="project" value="UniProtKB-SubCell"/>
</dbReference>
<keyword evidence="4 10" id="KW-0812">Transmembrane</keyword>
<dbReference type="AlphaFoldDB" id="A0AAI8CED3"/>
<dbReference type="InterPro" id="IPR011527">
    <property type="entry name" value="ABC1_TM_dom"/>
</dbReference>
<feature type="domain" description="ABC transmembrane type-1" evidence="12">
    <location>
        <begin position="184"/>
        <end position="463"/>
    </location>
</feature>
<evidence type="ECO:0000256" key="2">
    <source>
        <dbReference type="ARBA" id="ARBA00022448"/>
    </source>
</evidence>
<keyword evidence="3" id="KW-1003">Cell membrane</keyword>
<dbReference type="PROSITE" id="PS00211">
    <property type="entry name" value="ABC_TRANSPORTER_1"/>
    <property type="match status" value="1"/>
</dbReference>
<dbReference type="PROSITE" id="PS50929">
    <property type="entry name" value="ABC_TM1F"/>
    <property type="match status" value="1"/>
</dbReference>
<keyword evidence="5" id="KW-0547">Nucleotide-binding</keyword>
<dbReference type="Proteomes" id="UP000304840">
    <property type="component" value="Chromosome"/>
</dbReference>
<keyword evidence="6" id="KW-0378">Hydrolase</keyword>
<keyword evidence="8 10" id="KW-1133">Transmembrane helix</keyword>
<dbReference type="SMART" id="SM00382">
    <property type="entry name" value="AAA"/>
    <property type="match status" value="1"/>
</dbReference>
<evidence type="ECO:0000259" key="11">
    <source>
        <dbReference type="PROSITE" id="PS50893"/>
    </source>
</evidence>
<dbReference type="Pfam" id="PF00664">
    <property type="entry name" value="ABC_membrane"/>
    <property type="match status" value="1"/>
</dbReference>
<evidence type="ECO:0000313" key="14">
    <source>
        <dbReference type="EMBL" id="AMO19514.1"/>
    </source>
</evidence>